<dbReference type="Gene3D" id="3.40.190.80">
    <property type="match status" value="1"/>
</dbReference>
<evidence type="ECO:0000256" key="6">
    <source>
        <dbReference type="ARBA" id="ARBA00022842"/>
    </source>
</evidence>
<evidence type="ECO:0000259" key="10">
    <source>
        <dbReference type="Pfam" id="PF18913"/>
    </source>
</evidence>
<evidence type="ECO:0000256" key="1">
    <source>
        <dbReference type="ARBA" id="ARBA00001946"/>
    </source>
</evidence>
<evidence type="ECO:0000256" key="3">
    <source>
        <dbReference type="ARBA" id="ARBA00010941"/>
    </source>
</evidence>
<dbReference type="Pfam" id="PF00316">
    <property type="entry name" value="FBPase"/>
    <property type="match status" value="1"/>
</dbReference>
<proteinExistence type="inferred from homology"/>
<comment type="similarity">
    <text evidence="3">Belongs to the FBPase class 1 family.</text>
</comment>
<dbReference type="PANTHER" id="PTHR11556">
    <property type="entry name" value="FRUCTOSE-1,6-BISPHOSPHATASE-RELATED"/>
    <property type="match status" value="1"/>
</dbReference>
<dbReference type="Gene3D" id="3.30.540.10">
    <property type="entry name" value="Fructose-1,6-Bisphosphatase, subunit A, domain 1"/>
    <property type="match status" value="1"/>
</dbReference>
<dbReference type="VEuPathDB" id="FungiDB:MMYC01_209580"/>
<dbReference type="PANTHER" id="PTHR11556:SF35">
    <property type="entry name" value="SEDOHEPTULOSE-1,7-BISPHOSPHATASE, CHLOROPLASTIC"/>
    <property type="match status" value="1"/>
</dbReference>
<dbReference type="GO" id="GO:0006094">
    <property type="term" value="P:gluconeogenesis"/>
    <property type="evidence" value="ECO:0007669"/>
    <property type="project" value="TreeGrafter"/>
</dbReference>
<dbReference type="GO" id="GO:0030388">
    <property type="term" value="P:fructose 1,6-bisphosphate metabolic process"/>
    <property type="evidence" value="ECO:0007669"/>
    <property type="project" value="TreeGrafter"/>
</dbReference>
<feature type="domain" description="Fructose-1-6-bisphosphatase class I N-terminal" evidence="9">
    <location>
        <begin position="40"/>
        <end position="199"/>
    </location>
</feature>
<dbReference type="InterPro" id="IPR020548">
    <property type="entry name" value="Fructose_bisphosphatase_AS"/>
</dbReference>
<evidence type="ECO:0000256" key="2">
    <source>
        <dbReference type="ARBA" id="ARBA00005215"/>
    </source>
</evidence>
<keyword evidence="5" id="KW-0378">Hydrolase</keyword>
<comment type="pathway">
    <text evidence="2">Carbohydrate biosynthesis; Calvin cycle.</text>
</comment>
<organism evidence="11 12">
    <name type="scientific">Madurella mycetomatis</name>
    <dbReference type="NCBI Taxonomy" id="100816"/>
    <lineage>
        <taxon>Eukaryota</taxon>
        <taxon>Fungi</taxon>
        <taxon>Dikarya</taxon>
        <taxon>Ascomycota</taxon>
        <taxon>Pezizomycotina</taxon>
        <taxon>Sordariomycetes</taxon>
        <taxon>Sordariomycetidae</taxon>
        <taxon>Sordariales</taxon>
        <taxon>Sordariales incertae sedis</taxon>
        <taxon>Madurella</taxon>
    </lineage>
</organism>
<dbReference type="Pfam" id="PF18913">
    <property type="entry name" value="FBPase_C"/>
    <property type="match status" value="1"/>
</dbReference>
<evidence type="ECO:0000256" key="5">
    <source>
        <dbReference type="ARBA" id="ARBA00022801"/>
    </source>
</evidence>
<reference evidence="11 12" key="1">
    <citation type="journal article" date="2016" name="Genome Announc.">
        <title>Genome Sequence of Madurella mycetomatis mm55, Isolated from a Human Mycetoma Case in Sudan.</title>
        <authorList>
            <person name="Smit S."/>
            <person name="Derks M.F."/>
            <person name="Bervoets S."/>
            <person name="Fahal A."/>
            <person name="van Leeuwen W."/>
            <person name="van Belkum A."/>
            <person name="van de Sande W.W."/>
        </authorList>
    </citation>
    <scope>NUCLEOTIDE SEQUENCE [LARGE SCALE GENOMIC DNA]</scope>
    <source>
        <strain evidence="12">mm55</strain>
    </source>
</reference>
<feature type="domain" description="Fructose-1-6-bisphosphatase class 1 C-terminal" evidence="10">
    <location>
        <begin position="206"/>
        <end position="329"/>
    </location>
</feature>
<dbReference type="GO" id="GO:0046872">
    <property type="term" value="F:metal ion binding"/>
    <property type="evidence" value="ECO:0007669"/>
    <property type="project" value="UniProtKB-KW"/>
</dbReference>
<evidence type="ECO:0000313" key="12">
    <source>
        <dbReference type="Proteomes" id="UP000078237"/>
    </source>
</evidence>
<dbReference type="PROSITE" id="PS00124">
    <property type="entry name" value="FBPASE"/>
    <property type="match status" value="1"/>
</dbReference>
<dbReference type="InterPro" id="IPR000146">
    <property type="entry name" value="FBPase_class-1"/>
</dbReference>
<dbReference type="STRING" id="100816.A0A175VQH1"/>
<dbReference type="OrthoDB" id="3886144at2759"/>
<comment type="caution">
    <text evidence="11">The sequence shown here is derived from an EMBL/GenBank/DDBJ whole genome shotgun (WGS) entry which is preliminary data.</text>
</comment>
<evidence type="ECO:0000259" key="9">
    <source>
        <dbReference type="Pfam" id="PF00316"/>
    </source>
</evidence>
<evidence type="ECO:0000256" key="7">
    <source>
        <dbReference type="ARBA" id="ARBA00023277"/>
    </source>
</evidence>
<comment type="cofactor">
    <cofactor evidence="1">
        <name>Mg(2+)</name>
        <dbReference type="ChEBI" id="CHEBI:18420"/>
    </cofactor>
</comment>
<dbReference type="PIRSF" id="PIRSF000904">
    <property type="entry name" value="FBPtase_SBPase"/>
    <property type="match status" value="1"/>
</dbReference>
<dbReference type="InterPro" id="IPR044015">
    <property type="entry name" value="FBPase_C_dom"/>
</dbReference>
<keyword evidence="12" id="KW-1185">Reference proteome</keyword>
<dbReference type="InterPro" id="IPR023079">
    <property type="entry name" value="SBPase"/>
</dbReference>
<evidence type="ECO:0000256" key="8">
    <source>
        <dbReference type="SAM" id="MobiDB-lite"/>
    </source>
</evidence>
<dbReference type="InterPro" id="IPR033391">
    <property type="entry name" value="FBPase_N"/>
</dbReference>
<dbReference type="GO" id="GO:0006002">
    <property type="term" value="P:fructose 6-phosphate metabolic process"/>
    <property type="evidence" value="ECO:0007669"/>
    <property type="project" value="TreeGrafter"/>
</dbReference>
<feature type="region of interest" description="Disordered" evidence="8">
    <location>
        <begin position="94"/>
        <end position="115"/>
    </location>
</feature>
<dbReference type="EMBL" id="LCTW02000481">
    <property type="protein sequence ID" value="KXX73401.1"/>
    <property type="molecule type" value="Genomic_DNA"/>
</dbReference>
<dbReference type="Proteomes" id="UP000078237">
    <property type="component" value="Unassembled WGS sequence"/>
</dbReference>
<gene>
    <name evidence="11" type="ORF">MMYC01_209580</name>
</gene>
<dbReference type="GO" id="GO:0005986">
    <property type="term" value="P:sucrose biosynthetic process"/>
    <property type="evidence" value="ECO:0007669"/>
    <property type="project" value="TreeGrafter"/>
</dbReference>
<evidence type="ECO:0000313" key="11">
    <source>
        <dbReference type="EMBL" id="KXX73401.1"/>
    </source>
</evidence>
<keyword evidence="4" id="KW-0479">Metal-binding</keyword>
<accession>A0A175VQH1</accession>
<dbReference type="GO" id="GO:0006000">
    <property type="term" value="P:fructose metabolic process"/>
    <property type="evidence" value="ECO:0007669"/>
    <property type="project" value="TreeGrafter"/>
</dbReference>
<dbReference type="AlphaFoldDB" id="A0A175VQH1"/>
<keyword evidence="6" id="KW-0460">Magnesium</keyword>
<protein>
    <submittedName>
        <fullName evidence="11">Sedoheptulose-1,7-bisphosphatase, chloroplastic</fullName>
    </submittedName>
</protein>
<sequence>MGSIPLTPDISPLTAHVQSLLPQDGSRESLINSVIPELFKSIAAIADALRTSHRVLASGTANSFGDEQLNVDVIAETCINLGISLCPSIKTASNEEDPVERPVQHRNPVPSPPPSEQYTIAFDPLDGSSIIPANWTVGTIISLWDGRTALDQSPRTRQIAAILGVYGPRTTAIIALRVPGGVPACFEVALTEGGWRVTHPGLSLSQTARCFSPANLRAAAHSPAYLSLVSEYVARQYTLRYAGGLVPDVVHMLVQGQGIYLSPATAQSKAKLRRLYEPCPLALVVECAGGKAVDSADGERILDTEVKRCDEREGIVCGCEAEVDGAVAMLVEKGEVE</sequence>
<dbReference type="PRINTS" id="PR01958">
    <property type="entry name" value="S17BPHPHTASE"/>
</dbReference>
<dbReference type="GO" id="GO:0005737">
    <property type="term" value="C:cytoplasm"/>
    <property type="evidence" value="ECO:0007669"/>
    <property type="project" value="TreeGrafter"/>
</dbReference>
<dbReference type="GO" id="GO:0042132">
    <property type="term" value="F:fructose 1,6-bisphosphate 1-phosphatase activity"/>
    <property type="evidence" value="ECO:0007669"/>
    <property type="project" value="TreeGrafter"/>
</dbReference>
<keyword evidence="7" id="KW-0119">Carbohydrate metabolism</keyword>
<evidence type="ECO:0000256" key="4">
    <source>
        <dbReference type="ARBA" id="ARBA00022723"/>
    </source>
</evidence>
<name>A0A175VQH1_9PEZI</name>
<dbReference type="SUPFAM" id="SSF56655">
    <property type="entry name" value="Carbohydrate phosphatase"/>
    <property type="match status" value="1"/>
</dbReference>